<protein>
    <submittedName>
        <fullName evidence="2">Shikimate kinase</fullName>
    </submittedName>
</protein>
<reference evidence="2" key="2">
    <citation type="submission" date="2021-08" db="EMBL/GenBank/DDBJ databases">
        <authorList>
            <person name="Tani A."/>
            <person name="Ola A."/>
            <person name="Ogura Y."/>
            <person name="Katsura K."/>
            <person name="Hayashi T."/>
        </authorList>
    </citation>
    <scope>NUCLEOTIDE SEQUENCE</scope>
    <source>
        <strain evidence="2">DSM 23674</strain>
    </source>
</reference>
<comment type="caution">
    <text evidence="2">The sequence shown here is derived from an EMBL/GenBank/DDBJ whole genome shotgun (WGS) entry which is preliminary data.</text>
</comment>
<dbReference type="Proteomes" id="UP001055101">
    <property type="component" value="Unassembled WGS sequence"/>
</dbReference>
<dbReference type="InterPro" id="IPR052922">
    <property type="entry name" value="Cytidylate_Kinase-2"/>
</dbReference>
<evidence type="ECO:0000313" key="3">
    <source>
        <dbReference type="Proteomes" id="UP001055101"/>
    </source>
</evidence>
<dbReference type="SUPFAM" id="SSF52540">
    <property type="entry name" value="P-loop containing nucleoside triphosphate hydrolases"/>
    <property type="match status" value="1"/>
</dbReference>
<organism evidence="2 3">
    <name type="scientific">Methylobacterium thuringiense</name>
    <dbReference type="NCBI Taxonomy" id="1003091"/>
    <lineage>
        <taxon>Bacteria</taxon>
        <taxon>Pseudomonadati</taxon>
        <taxon>Pseudomonadota</taxon>
        <taxon>Alphaproteobacteria</taxon>
        <taxon>Hyphomicrobiales</taxon>
        <taxon>Methylobacteriaceae</taxon>
        <taxon>Methylobacterium</taxon>
    </lineage>
</organism>
<sequence length="165" mass="18547">MRRILILGPPGSGKSTLARRLGARHGLPVFHLDQAYWRPGWVAAEPDDFRAEVARIAALPAWVIDGNYTDTISPRLAAADTLIYLDVPAWLSLARILRRIAASYGRQRPDMAEGCREQLDLAFLGFALTWNRKRRARSLALVSRFSGRGIVLRGRQDFEAELPLR</sequence>
<proteinExistence type="predicted"/>
<evidence type="ECO:0000313" key="2">
    <source>
        <dbReference type="EMBL" id="GJE56459.1"/>
    </source>
</evidence>
<dbReference type="PANTHER" id="PTHR37816:SF1">
    <property type="entry name" value="TOXIN"/>
    <property type="match status" value="1"/>
</dbReference>
<dbReference type="GO" id="GO:0016301">
    <property type="term" value="F:kinase activity"/>
    <property type="evidence" value="ECO:0007669"/>
    <property type="project" value="UniProtKB-KW"/>
</dbReference>
<feature type="domain" description="ATPase AAA-type core" evidence="1">
    <location>
        <begin position="4"/>
        <end position="53"/>
    </location>
</feature>
<dbReference type="Pfam" id="PF00004">
    <property type="entry name" value="AAA"/>
    <property type="match status" value="1"/>
</dbReference>
<accession>A0ABQ4TM69</accession>
<dbReference type="PANTHER" id="PTHR37816">
    <property type="entry name" value="YALI0E33011P"/>
    <property type="match status" value="1"/>
</dbReference>
<dbReference type="RefSeq" id="WP_147817156.1">
    <property type="nucleotide sequence ID" value="NZ_BPRA01000014.1"/>
</dbReference>
<dbReference type="InterPro" id="IPR027417">
    <property type="entry name" value="P-loop_NTPase"/>
</dbReference>
<dbReference type="Gene3D" id="3.40.50.300">
    <property type="entry name" value="P-loop containing nucleotide triphosphate hydrolases"/>
    <property type="match status" value="1"/>
</dbReference>
<dbReference type="InterPro" id="IPR003959">
    <property type="entry name" value="ATPase_AAA_core"/>
</dbReference>
<gene>
    <name evidence="2" type="primary">aroK_3</name>
    <name evidence="2" type="ORF">EKPJFOCH_2965</name>
</gene>
<reference evidence="2" key="1">
    <citation type="journal article" date="2021" name="Front. Microbiol.">
        <title>Comprehensive Comparative Genomics and Phenotyping of Methylobacterium Species.</title>
        <authorList>
            <person name="Alessa O."/>
            <person name="Ogura Y."/>
            <person name="Fujitani Y."/>
            <person name="Takami H."/>
            <person name="Hayashi T."/>
            <person name="Sahin N."/>
            <person name="Tani A."/>
        </authorList>
    </citation>
    <scope>NUCLEOTIDE SEQUENCE</scope>
    <source>
        <strain evidence="2">DSM 23674</strain>
    </source>
</reference>
<keyword evidence="3" id="KW-1185">Reference proteome</keyword>
<dbReference type="EMBL" id="BPRA01000014">
    <property type="protein sequence ID" value="GJE56459.1"/>
    <property type="molecule type" value="Genomic_DNA"/>
</dbReference>
<evidence type="ECO:0000259" key="1">
    <source>
        <dbReference type="Pfam" id="PF00004"/>
    </source>
</evidence>
<name>A0ABQ4TM69_9HYPH</name>
<keyword evidence="2" id="KW-0808">Transferase</keyword>
<keyword evidence="2" id="KW-0418">Kinase</keyword>